<dbReference type="GO" id="GO:0061542">
    <property type="term" value="F:3-demethylubiquinol 3-O-methyltransferase activity"/>
    <property type="evidence" value="ECO:0007669"/>
    <property type="project" value="UniProtKB-UniRule"/>
</dbReference>
<dbReference type="OrthoDB" id="3265906at2759"/>
<comment type="catalytic activity">
    <reaction evidence="5">
        <text>a 3-demethylubiquinol + S-adenosyl-L-methionine = a ubiquinol + S-adenosyl-L-homocysteine + H(+)</text>
        <dbReference type="Rhea" id="RHEA:44380"/>
        <dbReference type="Rhea" id="RHEA-COMP:9566"/>
        <dbReference type="Rhea" id="RHEA-COMP:10914"/>
        <dbReference type="ChEBI" id="CHEBI:15378"/>
        <dbReference type="ChEBI" id="CHEBI:17976"/>
        <dbReference type="ChEBI" id="CHEBI:57856"/>
        <dbReference type="ChEBI" id="CHEBI:59789"/>
        <dbReference type="ChEBI" id="CHEBI:84422"/>
        <dbReference type="EC" id="2.1.1.64"/>
    </reaction>
</comment>
<feature type="region of interest" description="Disordered" evidence="6">
    <location>
        <begin position="328"/>
        <end position="353"/>
    </location>
</feature>
<accession>A0A507EY68</accession>
<dbReference type="GO" id="GO:0010420">
    <property type="term" value="F:polyprenyldihydroxybenzoate methyltransferase activity"/>
    <property type="evidence" value="ECO:0007669"/>
    <property type="project" value="UniProtKB-UniRule"/>
</dbReference>
<comment type="pathway">
    <text evidence="5">Cofactor biosynthesis; ubiquinone biosynthesis.</text>
</comment>
<keyword evidence="2 5" id="KW-0808">Transferase</keyword>
<evidence type="ECO:0000256" key="1">
    <source>
        <dbReference type="ARBA" id="ARBA00022603"/>
    </source>
</evidence>
<keyword evidence="4 5" id="KW-0949">S-adenosyl-L-methionine</keyword>
<dbReference type="EC" id="2.1.1.-" evidence="5"/>
<evidence type="ECO:0000313" key="9">
    <source>
        <dbReference type="Proteomes" id="UP000320333"/>
    </source>
</evidence>
<keyword evidence="3 5" id="KW-0831">Ubiquinone biosynthesis</keyword>
<feature type="binding site" evidence="5">
    <location>
        <position position="175"/>
    </location>
    <ligand>
        <name>Mg(2+)</name>
        <dbReference type="ChEBI" id="CHEBI:18420"/>
    </ligand>
</feature>
<comment type="cofactor">
    <cofactor evidence="5">
        <name>Mg(2+)</name>
        <dbReference type="ChEBI" id="CHEBI:18420"/>
    </cofactor>
</comment>
<feature type="binding site" evidence="5">
    <location>
        <position position="174"/>
    </location>
    <ligand>
        <name>S-adenosyl-L-methionine</name>
        <dbReference type="ChEBI" id="CHEBI:59789"/>
    </ligand>
</feature>
<comment type="catalytic activity">
    <reaction evidence="5">
        <text>a 3,4-dihydroxy-5-(all-trans-polyprenyl)benzoate + S-adenosyl-L-methionine = a 4-hydroxy-3-methoxy-5-(all-trans-polyprenyl)benzoate + S-adenosyl-L-homocysteine + H(+)</text>
        <dbReference type="Rhea" id="RHEA:44452"/>
        <dbReference type="Rhea" id="RHEA-COMP:10930"/>
        <dbReference type="Rhea" id="RHEA-COMP:10931"/>
        <dbReference type="ChEBI" id="CHEBI:15378"/>
        <dbReference type="ChEBI" id="CHEBI:57856"/>
        <dbReference type="ChEBI" id="CHEBI:59789"/>
        <dbReference type="ChEBI" id="CHEBI:64694"/>
        <dbReference type="ChEBI" id="CHEBI:84443"/>
        <dbReference type="EC" id="2.1.1.114"/>
    </reaction>
</comment>
<evidence type="ECO:0000256" key="2">
    <source>
        <dbReference type="ARBA" id="ARBA00022679"/>
    </source>
</evidence>
<feature type="binding site" evidence="5">
    <location>
        <position position="126"/>
    </location>
    <ligand>
        <name>S-adenosyl-L-methionine</name>
        <dbReference type="ChEBI" id="CHEBI:59789"/>
    </ligand>
</feature>
<sequence length="353" mass="39113">MLSVFQAVSRRISQRMTMPPRCQTVQFNASTSSSSSVNAEEVARFAAASHEWWNPKGQFSVLHLMNPVRMKYIRDVFLRYTPAGGADAKVDLARPFEGKKVLDVGCGGGLLCESLRRLGASVTGIDASSESVAIATHHASLDPMLKDDLTYRSITVEELLEEVGASHFDMVCSLEVIEHVSNQDVFVQNCMDLVKVWLHNCLNRSVKLFIFQPEGLAVFSTINRTPTSYLLTILLAEHVFRWIPPGTHDHSAYVTPAELELFVRAAENSPHNPPNCSLDIVDTRGIAYLPLENKWQLLDSSTVSTRFPLGGDLDVNYLMTVVKRPFKESDTKPVEADSKSSTKVQQSESLAGL</sequence>
<feature type="compositionally biased region" description="Polar residues" evidence="6">
    <location>
        <begin position="341"/>
        <end position="353"/>
    </location>
</feature>
<feature type="compositionally biased region" description="Basic and acidic residues" evidence="6">
    <location>
        <begin position="328"/>
        <end position="340"/>
    </location>
</feature>
<dbReference type="PANTHER" id="PTHR43464:SF19">
    <property type="entry name" value="UBIQUINONE BIOSYNTHESIS O-METHYLTRANSFERASE, MITOCHONDRIAL"/>
    <property type="match status" value="1"/>
</dbReference>
<dbReference type="EC" id="2.1.1.64" evidence="5"/>
<dbReference type="NCBIfam" id="TIGR01983">
    <property type="entry name" value="UbiG"/>
    <property type="match status" value="1"/>
</dbReference>
<dbReference type="GO" id="GO:0032259">
    <property type="term" value="P:methylation"/>
    <property type="evidence" value="ECO:0007669"/>
    <property type="project" value="UniProtKB-KW"/>
</dbReference>
<dbReference type="EMBL" id="QEAP01000369">
    <property type="protein sequence ID" value="TPX68118.1"/>
    <property type="molecule type" value="Genomic_DNA"/>
</dbReference>
<evidence type="ECO:0000259" key="7">
    <source>
        <dbReference type="Pfam" id="PF08241"/>
    </source>
</evidence>
<keyword evidence="5" id="KW-0496">Mitochondrion</keyword>
<gene>
    <name evidence="5" type="primary">COQ3</name>
    <name evidence="8" type="ORF">CcCBS67573_g07299</name>
</gene>
<evidence type="ECO:0000256" key="4">
    <source>
        <dbReference type="ARBA" id="ARBA00022691"/>
    </source>
</evidence>
<dbReference type="EC" id="2.1.1.114" evidence="5"/>
<dbReference type="InterPro" id="IPR013216">
    <property type="entry name" value="Methyltransf_11"/>
</dbReference>
<dbReference type="GO" id="GO:0031314">
    <property type="term" value="C:extrinsic component of mitochondrial inner membrane"/>
    <property type="evidence" value="ECO:0007669"/>
    <property type="project" value="UniProtKB-UniRule"/>
</dbReference>
<comment type="catalytic activity">
    <reaction evidence="5">
        <text>a 3-demethylubiquinone + S-adenosyl-L-methionine = a ubiquinone + S-adenosyl-L-homocysteine</text>
        <dbReference type="Rhea" id="RHEA:81215"/>
        <dbReference type="Rhea" id="RHEA-COMP:9565"/>
        <dbReference type="Rhea" id="RHEA-COMP:19654"/>
        <dbReference type="ChEBI" id="CHEBI:16389"/>
        <dbReference type="ChEBI" id="CHEBI:57856"/>
        <dbReference type="ChEBI" id="CHEBI:59789"/>
        <dbReference type="ChEBI" id="CHEBI:231825"/>
    </reaction>
</comment>
<dbReference type="CDD" id="cd02440">
    <property type="entry name" value="AdoMet_MTases"/>
    <property type="match status" value="1"/>
</dbReference>
<keyword evidence="9" id="KW-1185">Reference proteome</keyword>
<evidence type="ECO:0000313" key="8">
    <source>
        <dbReference type="EMBL" id="TPX68118.1"/>
    </source>
</evidence>
<comment type="subunit">
    <text evidence="5">Component of a multi-subunit COQ enzyme complex, composed of at least COQ3, COQ4, COQ5, COQ6, COQ7 and COQ9.</text>
</comment>
<comment type="subcellular location">
    <subcellularLocation>
        <location evidence="5">Mitochondrion inner membrane</location>
        <topology evidence="5">Peripheral membrane protein</topology>
        <orientation evidence="5">Matrix side</orientation>
    </subcellularLocation>
</comment>
<keyword evidence="5" id="KW-0999">Mitochondrion inner membrane</keyword>
<dbReference type="PANTHER" id="PTHR43464">
    <property type="entry name" value="METHYLTRANSFERASE"/>
    <property type="match status" value="1"/>
</dbReference>
<comment type="similarity">
    <text evidence="5">Belongs to the class I-like SAM-binding methyltransferase superfamily. UbiG/COQ3 family.</text>
</comment>
<dbReference type="InterPro" id="IPR010233">
    <property type="entry name" value="UbiG_MeTrfase"/>
</dbReference>
<feature type="binding site" evidence="5">
    <location>
        <position position="105"/>
    </location>
    <ligand>
        <name>S-adenosyl-L-methionine</name>
        <dbReference type="ChEBI" id="CHEBI:59789"/>
    </ligand>
</feature>
<protein>
    <recommendedName>
        <fullName evidence="5">Ubiquinone biosynthesis O-methyltransferase, mitochondrial</fullName>
    </recommendedName>
    <alternativeName>
        <fullName evidence="5">3-demethylubiquinol 3-O-methyltransferase</fullName>
        <ecNumber evidence="5">2.1.1.64</ecNumber>
    </alternativeName>
    <alternativeName>
        <fullName evidence="5">3-demethylubiquinone 3-O-methyltransferase</fullName>
        <ecNumber evidence="5">2.1.1.-</ecNumber>
    </alternativeName>
    <alternativeName>
        <fullName evidence="5">Polyprenyldihydroxybenzoate methyltransferase</fullName>
        <ecNumber evidence="5">2.1.1.114</ecNumber>
    </alternativeName>
</protein>
<dbReference type="HAMAP" id="MF_00472">
    <property type="entry name" value="UbiG"/>
    <property type="match status" value="1"/>
</dbReference>
<dbReference type="GO" id="GO:0120537">
    <property type="term" value="F:3-demethylubiquinone 3-O-methyltransferase activity"/>
    <property type="evidence" value="ECO:0007669"/>
    <property type="project" value="RHEA"/>
</dbReference>
<organism evidence="8 9">
    <name type="scientific">Chytriomyces confervae</name>
    <dbReference type="NCBI Taxonomy" id="246404"/>
    <lineage>
        <taxon>Eukaryota</taxon>
        <taxon>Fungi</taxon>
        <taxon>Fungi incertae sedis</taxon>
        <taxon>Chytridiomycota</taxon>
        <taxon>Chytridiomycota incertae sedis</taxon>
        <taxon>Chytridiomycetes</taxon>
        <taxon>Chytridiales</taxon>
        <taxon>Chytriomycetaceae</taxon>
        <taxon>Chytriomyces</taxon>
    </lineage>
</organism>
<reference evidence="8 9" key="1">
    <citation type="journal article" date="2019" name="Sci. Rep.">
        <title>Comparative genomics of chytrid fungi reveal insights into the obligate biotrophic and pathogenic lifestyle of Synchytrium endobioticum.</title>
        <authorList>
            <person name="van de Vossenberg B.T.L.H."/>
            <person name="Warris S."/>
            <person name="Nguyen H.D.T."/>
            <person name="van Gent-Pelzer M.P.E."/>
            <person name="Joly D.L."/>
            <person name="van de Geest H.C."/>
            <person name="Bonants P.J.M."/>
            <person name="Smith D.S."/>
            <person name="Levesque C.A."/>
            <person name="van der Lee T.A.J."/>
        </authorList>
    </citation>
    <scope>NUCLEOTIDE SEQUENCE [LARGE SCALE GENOMIC DNA]</scope>
    <source>
        <strain evidence="8 9">CBS 675.73</strain>
    </source>
</reference>
<dbReference type="SUPFAM" id="SSF53335">
    <property type="entry name" value="S-adenosyl-L-methionine-dependent methyltransferases"/>
    <property type="match status" value="1"/>
</dbReference>
<proteinExistence type="inferred from homology"/>
<name>A0A507EY68_9FUNG</name>
<dbReference type="STRING" id="246404.A0A507EY68"/>
<feature type="binding site" evidence="5">
    <location>
        <position position="178"/>
    </location>
    <ligand>
        <name>Mg(2+)</name>
        <dbReference type="ChEBI" id="CHEBI:18420"/>
    </ligand>
</feature>
<dbReference type="InterPro" id="IPR029063">
    <property type="entry name" value="SAM-dependent_MTases_sf"/>
</dbReference>
<feature type="binding site" evidence="5">
    <location>
        <position position="179"/>
    </location>
    <ligand>
        <name>Mg(2+)</name>
        <dbReference type="ChEBI" id="CHEBI:18420"/>
    </ligand>
</feature>
<dbReference type="UniPathway" id="UPA00232"/>
<dbReference type="Pfam" id="PF08241">
    <property type="entry name" value="Methyltransf_11"/>
    <property type="match status" value="1"/>
</dbReference>
<comment type="caution">
    <text evidence="8">The sequence shown here is derived from an EMBL/GenBank/DDBJ whole genome shotgun (WGS) entry which is preliminary data.</text>
</comment>
<dbReference type="Gene3D" id="3.40.50.150">
    <property type="entry name" value="Vaccinia Virus protein VP39"/>
    <property type="match status" value="1"/>
</dbReference>
<keyword evidence="5" id="KW-0479">Metal-binding</keyword>
<dbReference type="Proteomes" id="UP000320333">
    <property type="component" value="Unassembled WGS sequence"/>
</dbReference>
<keyword evidence="5" id="KW-0460">Magnesium</keyword>
<evidence type="ECO:0000256" key="6">
    <source>
        <dbReference type="SAM" id="MobiDB-lite"/>
    </source>
</evidence>
<dbReference type="AlphaFoldDB" id="A0A507EY68"/>
<comment type="function">
    <text evidence="5">O-methyltransferase required for two non-consecutive steps during ubiquinone biosynthesis. Catalyzes the 2 O-methylation of 3,4-dihydroxy-5-(all-trans-polyprenyl)benzoic acid into 4-hydroxy-3-methoxy-5-(all-trans-polyprenyl)benzoic acid. Also catalyzes the last step of ubiquinone biosynthesis by mediating methylation of 3-demethylubiquinone into ubiquinone. Also able to mediate the methylation of 3-demethylubiquinol into ubiquinol.</text>
</comment>
<evidence type="ECO:0000256" key="5">
    <source>
        <dbReference type="HAMAP-Rule" id="MF_03190"/>
    </source>
</evidence>
<keyword evidence="5" id="KW-0472">Membrane</keyword>
<feature type="domain" description="Methyltransferase type 11" evidence="7">
    <location>
        <begin position="102"/>
        <end position="195"/>
    </location>
</feature>
<keyword evidence="1 5" id="KW-0489">Methyltransferase</keyword>
<evidence type="ECO:0000256" key="3">
    <source>
        <dbReference type="ARBA" id="ARBA00022688"/>
    </source>
</evidence>
<feature type="binding site" evidence="5">
    <location>
        <position position="69"/>
    </location>
    <ligand>
        <name>S-adenosyl-L-methionine</name>
        <dbReference type="ChEBI" id="CHEBI:59789"/>
    </ligand>
</feature>
<dbReference type="GO" id="GO:0046872">
    <property type="term" value="F:metal ion binding"/>
    <property type="evidence" value="ECO:0007669"/>
    <property type="project" value="UniProtKB-KW"/>
</dbReference>